<evidence type="ECO:0000313" key="1">
    <source>
        <dbReference type="EMBL" id="MDJ1483150.1"/>
    </source>
</evidence>
<dbReference type="EMBL" id="JASJOS010000010">
    <property type="protein sequence ID" value="MDJ1483150.1"/>
    <property type="molecule type" value="Genomic_DNA"/>
</dbReference>
<comment type="caution">
    <text evidence="1">The sequence shown here is derived from an EMBL/GenBank/DDBJ whole genome shotgun (WGS) entry which is preliminary data.</text>
</comment>
<gene>
    <name evidence="1" type="ORF">QNI16_21815</name>
</gene>
<dbReference type="Proteomes" id="UP001241110">
    <property type="component" value="Unassembled WGS sequence"/>
</dbReference>
<dbReference type="RefSeq" id="WP_313982753.1">
    <property type="nucleotide sequence ID" value="NZ_JASJOS010000010.1"/>
</dbReference>
<dbReference type="AlphaFoldDB" id="A0AAE3QPZ8"/>
<evidence type="ECO:0000313" key="2">
    <source>
        <dbReference type="Proteomes" id="UP001241110"/>
    </source>
</evidence>
<sequence>MKIGFAVHFFDFRNDVRKVIQLVNQQHEVVLFVRKADEEIIRQHAGNAEIRIVDEHKNSFINKIWDNLFRFFGKLPKSRQNFYLMEYFKISLSEKENVQQKAYSRLNLSMKLPRFLSYDTYLKNIRYKRNTQIDDIDQFICFTDISDSYFFSRLIQENKKVKVYVYSWDHPCKHVKYSEQVRYLVWHEGLKQDLIDLQNIKPAKIHISGSSQFAYVYEFLQQPPAPSPYDFNYIYFGCAIGIPALTVKEIQVIEQISRWLQEIQSPLKLVVRPYPVLTNWSYYENLKQLPNVVLDDQFRSKNLSVGEEQIYEKYNKITHAEAFIHLGTTMGLEACFIDTPSVILDFPEFSGGGILSLSNFVHQFQNDKYLMSMNAPNIVHSAEEFKEFVQKLQTNKQELLVYNKQVVKQIKLKSFGEFAQDLVAG</sequence>
<proteinExistence type="predicted"/>
<protein>
    <submittedName>
        <fullName evidence="1">Uncharacterized protein</fullName>
    </submittedName>
</protein>
<reference evidence="1" key="1">
    <citation type="submission" date="2023-05" db="EMBL/GenBank/DDBJ databases">
        <authorList>
            <person name="Zhang X."/>
        </authorList>
    </citation>
    <scope>NUCLEOTIDE SEQUENCE</scope>
    <source>
        <strain evidence="1">YF14B1</strain>
    </source>
</reference>
<accession>A0AAE3QPZ8</accession>
<organism evidence="1 2">
    <name type="scientific">Xanthocytophaga flava</name>
    <dbReference type="NCBI Taxonomy" id="3048013"/>
    <lineage>
        <taxon>Bacteria</taxon>
        <taxon>Pseudomonadati</taxon>
        <taxon>Bacteroidota</taxon>
        <taxon>Cytophagia</taxon>
        <taxon>Cytophagales</taxon>
        <taxon>Rhodocytophagaceae</taxon>
        <taxon>Xanthocytophaga</taxon>
    </lineage>
</organism>
<name>A0AAE3QPZ8_9BACT</name>